<dbReference type="HOGENOM" id="CLU_093014_0_0_1"/>
<dbReference type="OMA" id="NIHYNDV"/>
<dbReference type="PROSITE" id="PS51670">
    <property type="entry name" value="SHKT"/>
    <property type="match status" value="1"/>
</dbReference>
<keyword evidence="5" id="KW-1185">Reference proteome</keyword>
<comment type="caution">
    <text evidence="1">Lacks conserved residue(s) required for the propagation of feature annotation.</text>
</comment>
<dbReference type="InParanoid" id="F6QNP4"/>
<reference evidence="4" key="4">
    <citation type="submission" date="2025-09" db="UniProtKB">
        <authorList>
            <consortium name="Ensembl"/>
        </authorList>
    </citation>
    <scope>IDENTIFICATION</scope>
</reference>
<dbReference type="Pfam" id="PF01549">
    <property type="entry name" value="ShK"/>
    <property type="match status" value="1"/>
</dbReference>
<keyword evidence="2" id="KW-0732">Signal</keyword>
<accession>F6QNP4</accession>
<feature type="signal peptide" evidence="2">
    <location>
        <begin position="1"/>
        <end position="21"/>
    </location>
</feature>
<sequence length="262" mass="29466">MIVRCRLIAAVLCIVVQVSQAMDLATMVEILRQRTLNNNVNNQTQGPTIQPSDVNQLSEYLLPGGDLEDMIDPEDVPVQVRLVIPPGDLGFSSNELRFGLSVRKSASSRSSEWGEFSCCRQGLNLQSRERMVSDRVMELDKRQCSDNYCESCFDDRPTCRLFKTQIRACHPSSSYRPFMSRHCPETCDMCSATTTTAETTTVNTEETTTEATADPNLVRVNIHYNDVTAPHLYMYSASQSRPRSPWKPVSRSSYVGEVTSFQ</sequence>
<reference evidence="4" key="2">
    <citation type="journal article" date="2008" name="Genome Biol.">
        <title>Improved genome assembly and evidence-based global gene model set for the chordate Ciona intestinalis: new insight into intron and operon populations.</title>
        <authorList>
            <person name="Satou Y."/>
            <person name="Mineta K."/>
            <person name="Ogasawara M."/>
            <person name="Sasakura Y."/>
            <person name="Shoguchi E."/>
            <person name="Ueno K."/>
            <person name="Yamada L."/>
            <person name="Matsumoto J."/>
            <person name="Wasserscheid J."/>
            <person name="Dewar K."/>
            <person name="Wiley G.B."/>
            <person name="Macmil S.L."/>
            <person name="Roe B.A."/>
            <person name="Zeller R.W."/>
            <person name="Hastings K.E."/>
            <person name="Lemaire P."/>
            <person name="Lindquist E."/>
            <person name="Endo T."/>
            <person name="Hotta K."/>
            <person name="Inaba K."/>
        </authorList>
    </citation>
    <scope>NUCLEOTIDE SEQUENCE [LARGE SCALE GENOMIC DNA]</scope>
    <source>
        <strain evidence="4">wild type</strain>
    </source>
</reference>
<proteinExistence type="predicted"/>
<dbReference type="GeneTree" id="ENSGT00390000001027"/>
<dbReference type="Proteomes" id="UP000008144">
    <property type="component" value="Chromosome 12"/>
</dbReference>
<dbReference type="AlphaFoldDB" id="F6QNP4"/>
<evidence type="ECO:0000259" key="3">
    <source>
        <dbReference type="PROSITE" id="PS51670"/>
    </source>
</evidence>
<dbReference type="InterPro" id="IPR003582">
    <property type="entry name" value="ShKT_dom"/>
</dbReference>
<reference evidence="5" key="1">
    <citation type="journal article" date="2002" name="Science">
        <title>The draft genome of Ciona intestinalis: insights into chordate and vertebrate origins.</title>
        <authorList>
            <person name="Dehal P."/>
            <person name="Satou Y."/>
            <person name="Campbell R.K."/>
            <person name="Chapman J."/>
            <person name="Degnan B."/>
            <person name="De Tomaso A."/>
            <person name="Davidson B."/>
            <person name="Di Gregorio A."/>
            <person name="Gelpke M."/>
            <person name="Goodstein D.M."/>
            <person name="Harafuji N."/>
            <person name="Hastings K.E."/>
            <person name="Ho I."/>
            <person name="Hotta K."/>
            <person name="Huang W."/>
            <person name="Kawashima T."/>
            <person name="Lemaire P."/>
            <person name="Martinez D."/>
            <person name="Meinertzhagen I.A."/>
            <person name="Necula S."/>
            <person name="Nonaka M."/>
            <person name="Putnam N."/>
            <person name="Rash S."/>
            <person name="Saiga H."/>
            <person name="Satake M."/>
            <person name="Terry A."/>
            <person name="Yamada L."/>
            <person name="Wang H.G."/>
            <person name="Awazu S."/>
            <person name="Azumi K."/>
            <person name="Boore J."/>
            <person name="Branno M."/>
            <person name="Chin-Bow S."/>
            <person name="DeSantis R."/>
            <person name="Doyle S."/>
            <person name="Francino P."/>
            <person name="Keys D.N."/>
            <person name="Haga S."/>
            <person name="Hayashi H."/>
            <person name="Hino K."/>
            <person name="Imai K.S."/>
            <person name="Inaba K."/>
            <person name="Kano S."/>
            <person name="Kobayashi K."/>
            <person name="Kobayashi M."/>
            <person name="Lee B.I."/>
            <person name="Makabe K.W."/>
            <person name="Manohar C."/>
            <person name="Matassi G."/>
            <person name="Medina M."/>
            <person name="Mochizuki Y."/>
            <person name="Mount S."/>
            <person name="Morishita T."/>
            <person name="Miura S."/>
            <person name="Nakayama A."/>
            <person name="Nishizaka S."/>
            <person name="Nomoto H."/>
            <person name="Ohta F."/>
            <person name="Oishi K."/>
            <person name="Rigoutsos I."/>
            <person name="Sano M."/>
            <person name="Sasaki A."/>
            <person name="Sasakura Y."/>
            <person name="Shoguchi E."/>
            <person name="Shin-i T."/>
            <person name="Spagnuolo A."/>
            <person name="Stainier D."/>
            <person name="Suzuki M.M."/>
            <person name="Tassy O."/>
            <person name="Takatori N."/>
            <person name="Tokuoka M."/>
            <person name="Yagi K."/>
            <person name="Yoshizaki F."/>
            <person name="Wada S."/>
            <person name="Zhang C."/>
            <person name="Hyatt P.D."/>
            <person name="Larimer F."/>
            <person name="Detter C."/>
            <person name="Doggett N."/>
            <person name="Glavina T."/>
            <person name="Hawkins T."/>
            <person name="Richardson P."/>
            <person name="Lucas S."/>
            <person name="Kohara Y."/>
            <person name="Levine M."/>
            <person name="Satoh N."/>
            <person name="Rokhsar D.S."/>
        </authorList>
    </citation>
    <scope>NUCLEOTIDE SEQUENCE [LARGE SCALE GENOMIC DNA]</scope>
</reference>
<dbReference type="Ensembl" id="ENSCINT00000025828.2">
    <property type="protein sequence ID" value="ENSCINP00000025582.2"/>
    <property type="gene ID" value="ENSCING00000014067.2"/>
</dbReference>
<feature type="chain" id="PRO_5003340104" description="ShKT domain-containing protein" evidence="2">
    <location>
        <begin position="22"/>
        <end position="262"/>
    </location>
</feature>
<evidence type="ECO:0000313" key="4">
    <source>
        <dbReference type="Ensembl" id="ENSCINP00000025582.2"/>
    </source>
</evidence>
<evidence type="ECO:0000313" key="5">
    <source>
        <dbReference type="Proteomes" id="UP000008144"/>
    </source>
</evidence>
<protein>
    <recommendedName>
        <fullName evidence="3">ShKT domain-containing protein</fullName>
    </recommendedName>
</protein>
<dbReference type="EMBL" id="EAAA01001046">
    <property type="status" value="NOT_ANNOTATED_CDS"/>
    <property type="molecule type" value="Genomic_DNA"/>
</dbReference>
<evidence type="ECO:0000256" key="1">
    <source>
        <dbReference type="PROSITE-ProRule" id="PRU01005"/>
    </source>
</evidence>
<organism evidence="4 5">
    <name type="scientific">Ciona intestinalis</name>
    <name type="common">Transparent sea squirt</name>
    <name type="synonym">Ascidia intestinalis</name>
    <dbReference type="NCBI Taxonomy" id="7719"/>
    <lineage>
        <taxon>Eukaryota</taxon>
        <taxon>Metazoa</taxon>
        <taxon>Chordata</taxon>
        <taxon>Tunicata</taxon>
        <taxon>Ascidiacea</taxon>
        <taxon>Phlebobranchia</taxon>
        <taxon>Cionidae</taxon>
        <taxon>Ciona</taxon>
    </lineage>
</organism>
<reference evidence="4" key="3">
    <citation type="submission" date="2025-08" db="UniProtKB">
        <authorList>
            <consortium name="Ensembl"/>
        </authorList>
    </citation>
    <scope>IDENTIFICATION</scope>
</reference>
<name>F6QNP4_CIOIN</name>
<feature type="domain" description="ShKT" evidence="3">
    <location>
        <begin position="152"/>
        <end position="190"/>
    </location>
</feature>
<evidence type="ECO:0000256" key="2">
    <source>
        <dbReference type="SAM" id="SignalP"/>
    </source>
</evidence>